<sequence length="189" mass="19254">MIARLMAVLALKERAKVAMENAAEAAVAVAIRIAIKLVAAIFLLIGFIYATLALYLYLVTVMEPWQAMGIVAGGILVIGVVIFLLGSGGAKGETAGEAAPREPRGGRPAAPPPRTRRPPGEPLEADPMAAMAARGGEVGVALHERLRRNPELAAAAALGAGLLIGRSPGARKALLALVSAALGAKAGND</sequence>
<evidence type="ECO:0000313" key="4">
    <source>
        <dbReference type="Proteomes" id="UP000009881"/>
    </source>
</evidence>
<dbReference type="EMBL" id="ANHY01000016">
    <property type="protein sequence ID" value="EKV28404.1"/>
    <property type="molecule type" value="Genomic_DNA"/>
</dbReference>
<gene>
    <name evidence="3" type="ORF">C882_0978</name>
</gene>
<comment type="caution">
    <text evidence="3">The sequence shown here is derived from an EMBL/GenBank/DDBJ whole genome shotgun (WGS) entry which is preliminary data.</text>
</comment>
<feature type="region of interest" description="Disordered" evidence="1">
    <location>
        <begin position="93"/>
        <end position="125"/>
    </location>
</feature>
<keyword evidence="4" id="KW-1185">Reference proteome</keyword>
<proteinExistence type="predicted"/>
<evidence type="ECO:0000256" key="2">
    <source>
        <dbReference type="SAM" id="Phobius"/>
    </source>
</evidence>
<organism evidence="3 4">
    <name type="scientific">Caenispirillum salinarum AK4</name>
    <dbReference type="NCBI Taxonomy" id="1238182"/>
    <lineage>
        <taxon>Bacteria</taxon>
        <taxon>Pseudomonadati</taxon>
        <taxon>Pseudomonadota</taxon>
        <taxon>Alphaproteobacteria</taxon>
        <taxon>Rhodospirillales</taxon>
        <taxon>Novispirillaceae</taxon>
        <taxon>Caenispirillum</taxon>
    </lineage>
</organism>
<feature type="transmembrane region" description="Helical" evidence="2">
    <location>
        <begin position="37"/>
        <end position="59"/>
    </location>
</feature>
<dbReference type="Proteomes" id="UP000009881">
    <property type="component" value="Unassembled WGS sequence"/>
</dbReference>
<reference evidence="3 4" key="1">
    <citation type="journal article" date="2013" name="Genome Announc.">
        <title>Draft Genome Sequence of an Alphaproteobacterium, Caenispirillum salinarum AK4(T), Isolated from a Solar Saltern.</title>
        <authorList>
            <person name="Khatri I."/>
            <person name="Singh A."/>
            <person name="Korpole S."/>
            <person name="Pinnaka A.K."/>
            <person name="Subramanian S."/>
        </authorList>
    </citation>
    <scope>NUCLEOTIDE SEQUENCE [LARGE SCALE GENOMIC DNA]</scope>
    <source>
        <strain evidence="3 4">AK4</strain>
    </source>
</reference>
<evidence type="ECO:0000256" key="1">
    <source>
        <dbReference type="SAM" id="MobiDB-lite"/>
    </source>
</evidence>
<feature type="transmembrane region" description="Helical" evidence="2">
    <location>
        <begin position="65"/>
        <end position="85"/>
    </location>
</feature>
<evidence type="ECO:0000313" key="3">
    <source>
        <dbReference type="EMBL" id="EKV28404.1"/>
    </source>
</evidence>
<name>K9GUH4_9PROT</name>
<accession>K9GUH4</accession>
<dbReference type="RefSeq" id="WP_009541634.1">
    <property type="nucleotide sequence ID" value="NZ_ANHY01000016.1"/>
</dbReference>
<evidence type="ECO:0008006" key="5">
    <source>
        <dbReference type="Google" id="ProtNLM"/>
    </source>
</evidence>
<keyword evidence="2" id="KW-1133">Transmembrane helix</keyword>
<keyword evidence="2" id="KW-0472">Membrane</keyword>
<keyword evidence="2" id="KW-0812">Transmembrane</keyword>
<dbReference type="AlphaFoldDB" id="K9GUH4"/>
<protein>
    <recommendedName>
        <fullName evidence="5">Phage holin family protein</fullName>
    </recommendedName>
</protein>
<dbReference type="STRING" id="1238182.C882_0978"/>